<dbReference type="PANTHER" id="PTHR47424">
    <property type="entry name" value="REGULATORY PROTEIN GAL4"/>
    <property type="match status" value="1"/>
</dbReference>
<keyword evidence="7" id="KW-0812">Transmembrane</keyword>
<dbReference type="GO" id="GO:0000435">
    <property type="term" value="P:positive regulation of transcription from RNA polymerase II promoter by galactose"/>
    <property type="evidence" value="ECO:0007669"/>
    <property type="project" value="TreeGrafter"/>
</dbReference>
<dbReference type="Pfam" id="PF00172">
    <property type="entry name" value="Zn_clus"/>
    <property type="match status" value="1"/>
</dbReference>
<gene>
    <name evidence="9" type="ORF">Micbo1qcDRAFT_234730</name>
</gene>
<keyword evidence="7" id="KW-1133">Transmembrane helix</keyword>
<dbReference type="CDD" id="cd00067">
    <property type="entry name" value="GAL4"/>
    <property type="match status" value="1"/>
</dbReference>
<evidence type="ECO:0000313" key="10">
    <source>
        <dbReference type="Proteomes" id="UP000070501"/>
    </source>
</evidence>
<dbReference type="GO" id="GO:0005634">
    <property type="term" value="C:nucleus"/>
    <property type="evidence" value="ECO:0007669"/>
    <property type="project" value="TreeGrafter"/>
</dbReference>
<feature type="domain" description="Zn(2)-C6 fungal-type" evidence="8">
    <location>
        <begin position="27"/>
        <end position="57"/>
    </location>
</feature>
<dbReference type="EMBL" id="KQ964253">
    <property type="protein sequence ID" value="KXJ90070.1"/>
    <property type="molecule type" value="Genomic_DNA"/>
</dbReference>
<evidence type="ECO:0000256" key="6">
    <source>
        <dbReference type="SAM" id="MobiDB-lite"/>
    </source>
</evidence>
<evidence type="ECO:0000256" key="1">
    <source>
        <dbReference type="ARBA" id="ARBA00022723"/>
    </source>
</evidence>
<organism evidence="9 10">
    <name type="scientific">Microdochium bolleyi</name>
    <dbReference type="NCBI Taxonomy" id="196109"/>
    <lineage>
        <taxon>Eukaryota</taxon>
        <taxon>Fungi</taxon>
        <taxon>Dikarya</taxon>
        <taxon>Ascomycota</taxon>
        <taxon>Pezizomycotina</taxon>
        <taxon>Sordariomycetes</taxon>
        <taxon>Xylariomycetidae</taxon>
        <taxon>Xylariales</taxon>
        <taxon>Microdochiaceae</taxon>
        <taxon>Microdochium</taxon>
    </lineage>
</organism>
<dbReference type="SUPFAM" id="SSF57701">
    <property type="entry name" value="Zn2/Cys6 DNA-binding domain"/>
    <property type="match status" value="1"/>
</dbReference>
<dbReference type="InterPro" id="IPR036864">
    <property type="entry name" value="Zn2-C6_fun-type_DNA-bd_sf"/>
</dbReference>
<feature type="transmembrane region" description="Helical" evidence="7">
    <location>
        <begin position="619"/>
        <end position="641"/>
    </location>
</feature>
<sequence>MAKGYGTGDDMQGNNTSGLKRQRVALACNPCRTRKSRCNGARPKCDLCERMAFDCTYDAPGSAANVIIPKDAFTDIESRLHMLEQVVKRHNEQLATRSISTASDKGISNASTDFDSPGHGLASLVHRAHEQDQEQEPDDHTDGMAISFVDEKDQGFFGPSANISFMRIILRSMLAASTGPGFGSGSGMINMKPLNSRTVSSQAATSTGLAGLPPEDITERLLIEYFSNTGILFPYIHEPTFMDTYRQARQSGFAGVRRTWLALLNIVLAMATRADATRPDTSFAAADAELFFKRARSLCGTHMLRGTTLETVQYLLLSTQYLQGTQHAVQTWTTHGLAVKTALSIGLHSQAASSGFAPVEREMRKRTWYGCIVLDRSLSMTFGRPSAIPEDYVRLDLPAPIEGDRENGLSALFFSATITLYRILWKIIASVYGHNIEHEELSNPDLMTRIIQLEQDLDQWRASLPAPLALRVSSPSIGGIDPAMGAGGGGDRPDMTSPATASPGTPGLFLQVDKFRNILTLRYLNTKLLLLRPILTNTLHAKYLVEDQQGQAQQGGAANPFAPSPGGGGVGSAHHRRRSLGYMQSNYFTAACFRGAVDTISIIHAAVTRPELGKHMLGAWWFTLCYAFNASLTIFGILLLIPDAEQDHGSSAAVSNGYNPREEEEGRDALTKAIEALGALASDNALVDRCVEHLRQLVHLIDSRRAANMMPSSSTSPPAIVVAAMNLNSSHNNTNNDASSFMAGGGQGMHGGVGTGVGVAEGDFLVDESSILGMSFPDYHSMMLEDEVGPGLFFRDDNSQPSWLDFGYQL</sequence>
<evidence type="ECO:0000256" key="7">
    <source>
        <dbReference type="SAM" id="Phobius"/>
    </source>
</evidence>
<dbReference type="GO" id="GO:0000981">
    <property type="term" value="F:DNA-binding transcription factor activity, RNA polymerase II-specific"/>
    <property type="evidence" value="ECO:0007669"/>
    <property type="project" value="InterPro"/>
</dbReference>
<dbReference type="SMART" id="SM00906">
    <property type="entry name" value="Fungal_trans"/>
    <property type="match status" value="1"/>
</dbReference>
<dbReference type="GO" id="GO:0000978">
    <property type="term" value="F:RNA polymerase II cis-regulatory region sequence-specific DNA binding"/>
    <property type="evidence" value="ECO:0007669"/>
    <property type="project" value="TreeGrafter"/>
</dbReference>
<dbReference type="OrthoDB" id="424974at2759"/>
<evidence type="ECO:0000313" key="9">
    <source>
        <dbReference type="EMBL" id="KXJ90070.1"/>
    </source>
</evidence>
<keyword evidence="2" id="KW-0805">Transcription regulation</keyword>
<dbReference type="STRING" id="196109.A0A136IYK3"/>
<keyword evidence="5" id="KW-0539">Nucleus</keyword>
<dbReference type="Gene3D" id="4.10.240.10">
    <property type="entry name" value="Zn(2)-C6 fungal-type DNA-binding domain"/>
    <property type="match status" value="1"/>
</dbReference>
<evidence type="ECO:0000256" key="4">
    <source>
        <dbReference type="ARBA" id="ARBA00023163"/>
    </source>
</evidence>
<dbReference type="GO" id="GO:0006351">
    <property type="term" value="P:DNA-templated transcription"/>
    <property type="evidence" value="ECO:0007669"/>
    <property type="project" value="InterPro"/>
</dbReference>
<proteinExistence type="predicted"/>
<reference evidence="10" key="1">
    <citation type="submission" date="2016-02" db="EMBL/GenBank/DDBJ databases">
        <title>Draft genome sequence of Microdochium bolleyi, a fungal endophyte of beachgrass.</title>
        <authorList>
            <consortium name="DOE Joint Genome Institute"/>
            <person name="David A.S."/>
            <person name="May G."/>
            <person name="Haridas S."/>
            <person name="Lim J."/>
            <person name="Wang M."/>
            <person name="Labutti K."/>
            <person name="Lipzen A."/>
            <person name="Barry K."/>
            <person name="Grigoriev I.V."/>
        </authorList>
    </citation>
    <scope>NUCLEOTIDE SEQUENCE [LARGE SCALE GENOMIC DNA]</scope>
    <source>
        <strain evidence="10">J235TASD1</strain>
    </source>
</reference>
<dbReference type="GO" id="GO:0008270">
    <property type="term" value="F:zinc ion binding"/>
    <property type="evidence" value="ECO:0007669"/>
    <property type="project" value="InterPro"/>
</dbReference>
<dbReference type="InParanoid" id="A0A136IYK3"/>
<evidence type="ECO:0000256" key="3">
    <source>
        <dbReference type="ARBA" id="ARBA00023125"/>
    </source>
</evidence>
<dbReference type="Proteomes" id="UP000070501">
    <property type="component" value="Unassembled WGS sequence"/>
</dbReference>
<dbReference type="CDD" id="cd12148">
    <property type="entry name" value="fungal_TF_MHR"/>
    <property type="match status" value="1"/>
</dbReference>
<keyword evidence="3" id="KW-0238">DNA-binding</keyword>
<keyword evidence="1" id="KW-0479">Metal-binding</keyword>
<evidence type="ECO:0000259" key="8">
    <source>
        <dbReference type="PROSITE" id="PS50048"/>
    </source>
</evidence>
<dbReference type="InterPro" id="IPR051127">
    <property type="entry name" value="Fungal_SecMet_Regulators"/>
</dbReference>
<dbReference type="Pfam" id="PF04082">
    <property type="entry name" value="Fungal_trans"/>
    <property type="match status" value="1"/>
</dbReference>
<dbReference type="PROSITE" id="PS50048">
    <property type="entry name" value="ZN2_CY6_FUNGAL_2"/>
    <property type="match status" value="1"/>
</dbReference>
<name>A0A136IYK3_9PEZI</name>
<dbReference type="PROSITE" id="PS00463">
    <property type="entry name" value="ZN2_CY6_FUNGAL_1"/>
    <property type="match status" value="1"/>
</dbReference>
<feature type="region of interest" description="Disordered" evidence="6">
    <location>
        <begin position="554"/>
        <end position="575"/>
    </location>
</feature>
<dbReference type="PANTHER" id="PTHR47424:SF3">
    <property type="entry name" value="REGULATORY PROTEIN GAL4"/>
    <property type="match status" value="1"/>
</dbReference>
<dbReference type="InterPro" id="IPR007219">
    <property type="entry name" value="XnlR_reg_dom"/>
</dbReference>
<feature type="region of interest" description="Disordered" evidence="6">
    <location>
        <begin position="481"/>
        <end position="503"/>
    </location>
</feature>
<evidence type="ECO:0000256" key="5">
    <source>
        <dbReference type="ARBA" id="ARBA00023242"/>
    </source>
</evidence>
<dbReference type="SMART" id="SM00066">
    <property type="entry name" value="GAL4"/>
    <property type="match status" value="1"/>
</dbReference>
<accession>A0A136IYK3</accession>
<keyword evidence="7" id="KW-0472">Membrane</keyword>
<protein>
    <submittedName>
        <fullName evidence="9">Fungal-specific transcription factor domain-domain-containing protein</fullName>
    </submittedName>
</protein>
<dbReference type="InterPro" id="IPR001138">
    <property type="entry name" value="Zn2Cys6_DnaBD"/>
</dbReference>
<keyword evidence="4" id="KW-0804">Transcription</keyword>
<dbReference type="AlphaFoldDB" id="A0A136IYK3"/>
<keyword evidence="10" id="KW-1185">Reference proteome</keyword>
<evidence type="ECO:0000256" key="2">
    <source>
        <dbReference type="ARBA" id="ARBA00023015"/>
    </source>
</evidence>